<evidence type="ECO:0000256" key="9">
    <source>
        <dbReference type="PIRSR" id="PIRSR604419-1"/>
    </source>
</evidence>
<reference evidence="10 11" key="2">
    <citation type="submission" date="2015-10" db="EMBL/GenBank/DDBJ databases">
        <title>Draft Genome Sequence of Prosthecomicrobium hirschii ATCC 27832.</title>
        <authorList>
            <person name="Daniel J."/>
            <person name="Givan S.A."/>
            <person name="Brun Y.V."/>
            <person name="Brown P.J."/>
        </authorList>
    </citation>
    <scope>NUCLEOTIDE SEQUENCE [LARGE SCALE GENOMIC DNA]</scope>
    <source>
        <strain evidence="10 11">16</strain>
    </source>
</reference>
<evidence type="ECO:0000256" key="1">
    <source>
        <dbReference type="ARBA" id="ARBA00006814"/>
    </source>
</evidence>
<dbReference type="SUPFAM" id="SSF53163">
    <property type="entry name" value="HybD-like"/>
    <property type="match status" value="1"/>
</dbReference>
<keyword evidence="4 9" id="KW-0479">Metal-binding</keyword>
<dbReference type="STRING" id="665126.ABB55_12690"/>
<dbReference type="Pfam" id="PF01750">
    <property type="entry name" value="HycI"/>
    <property type="match status" value="1"/>
</dbReference>
<reference evidence="10 11" key="1">
    <citation type="submission" date="2015-09" db="EMBL/GenBank/DDBJ databases">
        <authorList>
            <person name="Jackson K.R."/>
            <person name="Lunt B.L."/>
            <person name="Fisher J.N.B."/>
            <person name="Gardner A.V."/>
            <person name="Bailey M.E."/>
            <person name="Deus L.M."/>
            <person name="Earl A.S."/>
            <person name="Gibby P.D."/>
            <person name="Hartmann K.A."/>
            <person name="Liu J.E."/>
            <person name="Manci A.M."/>
            <person name="Nielsen D.A."/>
            <person name="Solomon M.B."/>
            <person name="Breakwell D.P."/>
            <person name="Burnett S.H."/>
            <person name="Grose J.H."/>
        </authorList>
    </citation>
    <scope>NUCLEOTIDE SEQUENCE [LARGE SCALE GENOMIC DNA]</scope>
    <source>
        <strain evidence="10 11">16</strain>
    </source>
</reference>
<dbReference type="NCBIfam" id="TIGR00072">
    <property type="entry name" value="hydrog_prot"/>
    <property type="match status" value="1"/>
</dbReference>
<dbReference type="NCBIfam" id="TIGR00140">
    <property type="entry name" value="hupD"/>
    <property type="match status" value="1"/>
</dbReference>
<feature type="binding site" evidence="9">
    <location>
        <position position="29"/>
    </location>
    <ligand>
        <name>Ni(2+)</name>
        <dbReference type="ChEBI" id="CHEBI:49786"/>
    </ligand>
</feature>
<keyword evidence="5" id="KW-0064">Aspartyl protease</keyword>
<evidence type="ECO:0000256" key="6">
    <source>
        <dbReference type="ARBA" id="ARBA00022801"/>
    </source>
</evidence>
<keyword evidence="2 9" id="KW-0533">Nickel</keyword>
<dbReference type="GO" id="GO:0008047">
    <property type="term" value="F:enzyme activator activity"/>
    <property type="evidence" value="ECO:0007669"/>
    <property type="project" value="InterPro"/>
</dbReference>
<evidence type="ECO:0000256" key="3">
    <source>
        <dbReference type="ARBA" id="ARBA00022670"/>
    </source>
</evidence>
<evidence type="ECO:0000256" key="4">
    <source>
        <dbReference type="ARBA" id="ARBA00022723"/>
    </source>
</evidence>
<dbReference type="GO" id="GO:0016485">
    <property type="term" value="P:protein processing"/>
    <property type="evidence" value="ECO:0007669"/>
    <property type="project" value="InterPro"/>
</dbReference>
<dbReference type="FunFam" id="3.40.50.1450:FF:000002">
    <property type="entry name" value="Hydrogenase 1 maturation protease"/>
    <property type="match status" value="1"/>
</dbReference>
<dbReference type="GO" id="GO:0004190">
    <property type="term" value="F:aspartic-type endopeptidase activity"/>
    <property type="evidence" value="ECO:0007669"/>
    <property type="project" value="UniProtKB-KW"/>
</dbReference>
<comment type="function">
    <text evidence="7">Not known. Could be involved in the processing of hydrogenase.</text>
</comment>
<evidence type="ECO:0000313" key="11">
    <source>
        <dbReference type="Proteomes" id="UP000048984"/>
    </source>
</evidence>
<proteinExistence type="inferred from homology"/>
<sequence length="205" mass="21631">MGTETGHDAQSPAARVLVLGIGNILWADEGFGVRTVEAFHRRFETGAEVTILDGGTQGLYLVDHVASHDLLLVFDAIDYGLEPGTVHLVRDAEVPRFTGNKKMSLHQTGFQEVLSAADLLGRYPNSLALIGCQPVDLEDWGGPLTGPVAAAIAPALDLAVEVLAGWGIAVRPRTVPLPPEQQLLGNDIDHAAYERTLAAGSAPAA</sequence>
<dbReference type="CDD" id="cd06062">
    <property type="entry name" value="H2MP_MemB-H2up"/>
    <property type="match status" value="1"/>
</dbReference>
<dbReference type="InterPro" id="IPR000671">
    <property type="entry name" value="Peptidase_A31"/>
</dbReference>
<evidence type="ECO:0000256" key="8">
    <source>
        <dbReference type="ARBA" id="ARBA00067626"/>
    </source>
</evidence>
<dbReference type="EMBL" id="LJYW01000001">
    <property type="protein sequence ID" value="KPL52966.1"/>
    <property type="molecule type" value="Genomic_DNA"/>
</dbReference>
<comment type="caution">
    <text evidence="10">The sequence shown here is derived from an EMBL/GenBank/DDBJ whole genome shotgun (WGS) entry which is preliminary data.</text>
</comment>
<feature type="binding site" evidence="9">
    <location>
        <position position="106"/>
    </location>
    <ligand>
        <name>Ni(2+)</name>
        <dbReference type="ChEBI" id="CHEBI:49786"/>
    </ligand>
</feature>
<dbReference type="AlphaFoldDB" id="A0A0P6VP00"/>
<protein>
    <recommendedName>
        <fullName evidence="8">Hydrogenase expression/formation protein HupD</fullName>
    </recommendedName>
</protein>
<evidence type="ECO:0000256" key="5">
    <source>
        <dbReference type="ARBA" id="ARBA00022750"/>
    </source>
</evidence>
<keyword evidence="3" id="KW-0645">Protease</keyword>
<comment type="similarity">
    <text evidence="1">Belongs to the peptidase A31 family.</text>
</comment>
<dbReference type="RefSeq" id="WP_054359129.1">
    <property type="nucleotide sequence ID" value="NZ_LJYW01000001.1"/>
</dbReference>
<dbReference type="Proteomes" id="UP000048984">
    <property type="component" value="Unassembled WGS sequence"/>
</dbReference>
<dbReference type="InterPro" id="IPR023430">
    <property type="entry name" value="Pept_HybD-like_dom_sf"/>
</dbReference>
<dbReference type="InterPro" id="IPR004419">
    <property type="entry name" value="Pept_A31_hyd_express"/>
</dbReference>
<feature type="binding site" evidence="9">
    <location>
        <position position="75"/>
    </location>
    <ligand>
        <name>Ni(2+)</name>
        <dbReference type="ChEBI" id="CHEBI:49786"/>
    </ligand>
</feature>
<dbReference type="PANTHER" id="PTHR30302">
    <property type="entry name" value="HYDROGENASE 1 MATURATION PROTEASE"/>
    <property type="match status" value="1"/>
</dbReference>
<evidence type="ECO:0000256" key="7">
    <source>
        <dbReference type="ARBA" id="ARBA00058324"/>
    </source>
</evidence>
<dbReference type="PANTHER" id="PTHR30302:SF1">
    <property type="entry name" value="HYDROGENASE 2 MATURATION PROTEASE"/>
    <property type="match status" value="1"/>
</dbReference>
<evidence type="ECO:0000256" key="2">
    <source>
        <dbReference type="ARBA" id="ARBA00022596"/>
    </source>
</evidence>
<evidence type="ECO:0000313" key="10">
    <source>
        <dbReference type="EMBL" id="KPL52966.1"/>
    </source>
</evidence>
<accession>A0A0P6VP00</accession>
<organism evidence="10 11">
    <name type="scientific">Prosthecodimorpha hirschii</name>
    <dbReference type="NCBI Taxonomy" id="665126"/>
    <lineage>
        <taxon>Bacteria</taxon>
        <taxon>Pseudomonadati</taxon>
        <taxon>Pseudomonadota</taxon>
        <taxon>Alphaproteobacteria</taxon>
        <taxon>Hyphomicrobiales</taxon>
        <taxon>Ancalomicrobiaceae</taxon>
        <taxon>Prosthecodimorpha</taxon>
    </lineage>
</organism>
<dbReference type="PRINTS" id="PR00446">
    <property type="entry name" value="HYDRGNUPTAKE"/>
</dbReference>
<dbReference type="Gene3D" id="3.40.50.1450">
    <property type="entry name" value="HybD-like"/>
    <property type="match status" value="1"/>
</dbReference>
<keyword evidence="11" id="KW-1185">Reference proteome</keyword>
<name>A0A0P6VP00_9HYPH</name>
<gene>
    <name evidence="10" type="ORF">ABB55_12690</name>
</gene>
<dbReference type="GO" id="GO:0046872">
    <property type="term" value="F:metal ion binding"/>
    <property type="evidence" value="ECO:0007669"/>
    <property type="project" value="UniProtKB-KW"/>
</dbReference>
<keyword evidence="6" id="KW-0378">Hydrolase</keyword>